<dbReference type="InterPro" id="IPR011079">
    <property type="entry name" value="Ala_racemase_C"/>
</dbReference>
<keyword evidence="3 5" id="KW-0413">Isomerase</keyword>
<reference evidence="5 6" key="1">
    <citation type="journal article" date="2017" name="Appl. Environ. Microbiol.">
        <title>Parallel evolution of two clades of a major Atlantic endemic Vibrio parahaemolyticus pathogen lineage by independent acquisition of related pathogenicity islands.</title>
        <authorList>
            <person name="Xu F."/>
            <person name="Gonzalez-Escalona N."/>
            <person name="Drees K.P."/>
            <person name="Sebra R.P."/>
            <person name="Cooper V.S."/>
            <person name="Jones S.H."/>
            <person name="Whistler C.A."/>
        </authorList>
    </citation>
    <scope>NUCLEOTIDE SEQUENCE [LARGE SCALE GENOMIC DNA]</scope>
    <source>
        <strain evidence="5 6">MAVP-3</strain>
    </source>
</reference>
<sequence>SLSNKADVLINGQRARVMGKASMNTTMVDVTDIIGVQANDEVVVFGRQGFEEITAEETEEKSGRILPEHYTIWGATNPRVYR</sequence>
<dbReference type="Gene3D" id="2.40.37.10">
    <property type="entry name" value="Lyase, Ornithine Decarboxylase, Chain A, domain 1"/>
    <property type="match status" value="1"/>
</dbReference>
<dbReference type="EC" id="5.1.1.1" evidence="5"/>
<comment type="caution">
    <text evidence="5">The sequence shown here is derived from an EMBL/GenBank/DDBJ whole genome shotgun (WGS) entry which is preliminary data.</text>
</comment>
<dbReference type="InterPro" id="IPR000821">
    <property type="entry name" value="Ala_racemase"/>
</dbReference>
<dbReference type="PANTHER" id="PTHR30511:SF0">
    <property type="entry name" value="ALANINE RACEMASE, CATABOLIC-RELATED"/>
    <property type="match status" value="1"/>
</dbReference>
<gene>
    <name evidence="5" type="ORF">CA163_30820</name>
</gene>
<evidence type="ECO:0000256" key="1">
    <source>
        <dbReference type="ARBA" id="ARBA00001933"/>
    </source>
</evidence>
<dbReference type="GO" id="GO:0005829">
    <property type="term" value="C:cytosol"/>
    <property type="evidence" value="ECO:0007669"/>
    <property type="project" value="TreeGrafter"/>
</dbReference>
<evidence type="ECO:0000256" key="2">
    <source>
        <dbReference type="ARBA" id="ARBA00022898"/>
    </source>
</evidence>
<evidence type="ECO:0000256" key="3">
    <source>
        <dbReference type="ARBA" id="ARBA00023235"/>
    </source>
</evidence>
<evidence type="ECO:0000313" key="5">
    <source>
        <dbReference type="EMBL" id="OXE29024.1"/>
    </source>
</evidence>
<organism evidence="5 6">
    <name type="scientific">Vibrio parahaemolyticus</name>
    <dbReference type="NCBI Taxonomy" id="670"/>
    <lineage>
        <taxon>Bacteria</taxon>
        <taxon>Pseudomonadati</taxon>
        <taxon>Pseudomonadota</taxon>
        <taxon>Gammaproteobacteria</taxon>
        <taxon>Vibrionales</taxon>
        <taxon>Vibrionaceae</taxon>
        <taxon>Vibrio</taxon>
    </lineage>
</organism>
<evidence type="ECO:0000259" key="4">
    <source>
        <dbReference type="SMART" id="SM01005"/>
    </source>
</evidence>
<keyword evidence="2" id="KW-0663">Pyridoxal phosphate</keyword>
<accession>A0A227J3P6</accession>
<evidence type="ECO:0000313" key="6">
    <source>
        <dbReference type="Proteomes" id="UP000214596"/>
    </source>
</evidence>
<dbReference type="GO" id="GO:0030170">
    <property type="term" value="F:pyridoxal phosphate binding"/>
    <property type="evidence" value="ECO:0007669"/>
    <property type="project" value="TreeGrafter"/>
</dbReference>
<proteinExistence type="predicted"/>
<dbReference type="SUPFAM" id="SSF50621">
    <property type="entry name" value="Alanine racemase C-terminal domain-like"/>
    <property type="match status" value="1"/>
</dbReference>
<dbReference type="AlphaFoldDB" id="A0A227J3P6"/>
<dbReference type="GO" id="GO:0030632">
    <property type="term" value="P:D-alanine biosynthetic process"/>
    <property type="evidence" value="ECO:0007669"/>
    <property type="project" value="TreeGrafter"/>
</dbReference>
<feature type="domain" description="Alanine racemase C-terminal" evidence="4">
    <location>
        <begin position="1"/>
        <end position="82"/>
    </location>
</feature>
<comment type="cofactor">
    <cofactor evidence="1">
        <name>pyridoxal 5'-phosphate</name>
        <dbReference type="ChEBI" id="CHEBI:597326"/>
    </cofactor>
</comment>
<dbReference type="InterPro" id="IPR009006">
    <property type="entry name" value="Ala_racemase/Decarboxylase_C"/>
</dbReference>
<protein>
    <submittedName>
        <fullName evidence="5">Alanine racemase</fullName>
        <ecNumber evidence="5">5.1.1.1</ecNumber>
    </submittedName>
</protein>
<dbReference type="PANTHER" id="PTHR30511">
    <property type="entry name" value="ALANINE RACEMASE"/>
    <property type="match status" value="1"/>
</dbReference>
<name>A0A227J3P6_VIBPH</name>
<dbReference type="Pfam" id="PF00842">
    <property type="entry name" value="Ala_racemase_C"/>
    <property type="match status" value="1"/>
</dbReference>
<dbReference type="Proteomes" id="UP000214596">
    <property type="component" value="Unassembled WGS sequence"/>
</dbReference>
<dbReference type="EMBL" id="NIXT01003712">
    <property type="protein sequence ID" value="OXE29024.1"/>
    <property type="molecule type" value="Genomic_DNA"/>
</dbReference>
<dbReference type="GO" id="GO:0008784">
    <property type="term" value="F:alanine racemase activity"/>
    <property type="evidence" value="ECO:0007669"/>
    <property type="project" value="UniProtKB-EC"/>
</dbReference>
<dbReference type="SMART" id="SM01005">
    <property type="entry name" value="Ala_racemase_C"/>
    <property type="match status" value="1"/>
</dbReference>
<feature type="non-terminal residue" evidence="5">
    <location>
        <position position="1"/>
    </location>
</feature>